<evidence type="ECO:0000256" key="1">
    <source>
        <dbReference type="SAM" id="MobiDB-lite"/>
    </source>
</evidence>
<feature type="region of interest" description="Disordered" evidence="1">
    <location>
        <begin position="93"/>
        <end position="115"/>
    </location>
</feature>
<keyword evidence="4" id="KW-1185">Reference proteome</keyword>
<evidence type="ECO:0000259" key="2">
    <source>
        <dbReference type="PROSITE" id="PS50897"/>
    </source>
</evidence>
<sequence length="339" mass="37808">MNPTTQQLRALVLDYLCHNCYIRTARVFARDSLVQHLNADGEEVMRPKGEGDSVGVTDDDLEEVESRREVQQNLLSGHVDEATKLLNDRYPSVLPAAQPSSSTPPPHPTSAKLPSPHTVQIKSITPFSVEPTTLALELRILSFIETARTKPLDPSYSSHSQISDLPSQTDLSNIRPALPDTNADEHLFKLFQSARGLYAYAQELSALEDRVQYQPQLARISSLMAYKVPENSPVADYMTQTRRDQVADQINSAILYRTGHPAISYLELYIRYTTVIWACLSEDKVKVPSPANIPTGVKLPPRRRKSVPSPAPPPRPPTVDKEHSEIVPEFHLGEFLTSL</sequence>
<dbReference type="OrthoDB" id="8048523at2759"/>
<evidence type="ECO:0000313" key="4">
    <source>
        <dbReference type="Proteomes" id="UP000310158"/>
    </source>
</evidence>
<feature type="domain" description="CTLH" evidence="2">
    <location>
        <begin position="63"/>
        <end position="154"/>
    </location>
</feature>
<dbReference type="PROSITE" id="PS50897">
    <property type="entry name" value="CTLH"/>
    <property type="match status" value="1"/>
</dbReference>
<name>A0A4S4M804_9AGAM</name>
<gene>
    <name evidence="3" type="ORF">EW146_g723</name>
</gene>
<reference evidence="3 4" key="1">
    <citation type="submission" date="2019-02" db="EMBL/GenBank/DDBJ databases">
        <title>Genome sequencing of the rare red list fungi Bondarzewia mesenterica.</title>
        <authorList>
            <person name="Buettner E."/>
            <person name="Kellner H."/>
        </authorList>
    </citation>
    <scope>NUCLEOTIDE SEQUENCE [LARGE SCALE GENOMIC DNA]</scope>
    <source>
        <strain evidence="3 4">DSM 108281</strain>
    </source>
</reference>
<protein>
    <recommendedName>
        <fullName evidence="2">CTLH domain-containing protein</fullName>
    </recommendedName>
</protein>
<comment type="caution">
    <text evidence="3">The sequence shown here is derived from an EMBL/GenBank/DDBJ whole genome shotgun (WGS) entry which is preliminary data.</text>
</comment>
<dbReference type="Pfam" id="PF10607">
    <property type="entry name" value="CTLH"/>
    <property type="match status" value="1"/>
</dbReference>
<accession>A0A4S4M804</accession>
<dbReference type="PANTHER" id="PTHR12864">
    <property type="entry name" value="RAN BINDING PROTEIN 9-RELATED"/>
    <property type="match status" value="1"/>
</dbReference>
<evidence type="ECO:0000313" key="3">
    <source>
        <dbReference type="EMBL" id="THH20698.1"/>
    </source>
</evidence>
<dbReference type="EMBL" id="SGPL01000016">
    <property type="protein sequence ID" value="THH20698.1"/>
    <property type="molecule type" value="Genomic_DNA"/>
</dbReference>
<dbReference type="InterPro" id="IPR024964">
    <property type="entry name" value="CTLH/CRA"/>
</dbReference>
<dbReference type="InterPro" id="IPR006594">
    <property type="entry name" value="LisH"/>
</dbReference>
<dbReference type="Proteomes" id="UP000310158">
    <property type="component" value="Unassembled WGS sequence"/>
</dbReference>
<dbReference type="InterPro" id="IPR006595">
    <property type="entry name" value="CTLH_C"/>
</dbReference>
<dbReference type="SMART" id="SM00757">
    <property type="entry name" value="CRA"/>
    <property type="match status" value="1"/>
</dbReference>
<dbReference type="InterPro" id="IPR050618">
    <property type="entry name" value="Ubq-SigPath_Reg"/>
</dbReference>
<proteinExistence type="predicted"/>
<organism evidence="3 4">
    <name type="scientific">Bondarzewia mesenterica</name>
    <dbReference type="NCBI Taxonomy" id="1095465"/>
    <lineage>
        <taxon>Eukaryota</taxon>
        <taxon>Fungi</taxon>
        <taxon>Dikarya</taxon>
        <taxon>Basidiomycota</taxon>
        <taxon>Agaricomycotina</taxon>
        <taxon>Agaricomycetes</taxon>
        <taxon>Russulales</taxon>
        <taxon>Bondarzewiaceae</taxon>
        <taxon>Bondarzewia</taxon>
    </lineage>
</organism>
<dbReference type="AlphaFoldDB" id="A0A4S4M804"/>
<dbReference type="PROSITE" id="PS50896">
    <property type="entry name" value="LISH"/>
    <property type="match status" value="1"/>
</dbReference>
<feature type="region of interest" description="Disordered" evidence="1">
    <location>
        <begin position="290"/>
        <end position="324"/>
    </location>
</feature>
<dbReference type="InterPro" id="IPR013144">
    <property type="entry name" value="CRA_dom"/>
</dbReference>